<accession>A0A7C8MTS9</accession>
<proteinExistence type="predicted"/>
<dbReference type="Gene3D" id="1.25.40.20">
    <property type="entry name" value="Ankyrin repeat-containing domain"/>
    <property type="match status" value="1"/>
</dbReference>
<reference evidence="1 2" key="1">
    <citation type="submission" date="2020-01" db="EMBL/GenBank/DDBJ databases">
        <authorList>
            <consortium name="DOE Joint Genome Institute"/>
            <person name="Haridas S."/>
            <person name="Albert R."/>
            <person name="Binder M."/>
            <person name="Bloem J."/>
            <person name="Labutti K."/>
            <person name="Salamov A."/>
            <person name="Andreopoulos B."/>
            <person name="Baker S.E."/>
            <person name="Barry K."/>
            <person name="Bills G."/>
            <person name="Bluhm B.H."/>
            <person name="Cannon C."/>
            <person name="Castanera R."/>
            <person name="Culley D.E."/>
            <person name="Daum C."/>
            <person name="Ezra D."/>
            <person name="Gonzalez J.B."/>
            <person name="Henrissat B."/>
            <person name="Kuo A."/>
            <person name="Liang C."/>
            <person name="Lipzen A."/>
            <person name="Lutzoni F."/>
            <person name="Magnuson J."/>
            <person name="Mondo S."/>
            <person name="Nolan M."/>
            <person name="Ohm R."/>
            <person name="Pangilinan J."/>
            <person name="Park H.-J.H."/>
            <person name="Ramirez L."/>
            <person name="Alfaro M."/>
            <person name="Sun H."/>
            <person name="Tritt A."/>
            <person name="Yoshinaga Y."/>
            <person name="Zwiers L.-H.L."/>
            <person name="Turgeon B.G."/>
            <person name="Goodwin S.B."/>
            <person name="Spatafora J.W."/>
            <person name="Crous P.W."/>
            <person name="Grigoriev I.V."/>
        </authorList>
    </citation>
    <scope>NUCLEOTIDE SEQUENCE [LARGE SCALE GENOMIC DNA]</scope>
    <source>
        <strain evidence="1 2">CBS 611.86</strain>
    </source>
</reference>
<dbReference type="Proteomes" id="UP000481861">
    <property type="component" value="Unassembled WGS sequence"/>
</dbReference>
<protein>
    <recommendedName>
        <fullName evidence="3">Ankyrin repeat-containing domain protein</fullName>
    </recommendedName>
</protein>
<dbReference type="EMBL" id="JAADJZ010000005">
    <property type="protein sequence ID" value="KAF2874725.1"/>
    <property type="molecule type" value="Genomic_DNA"/>
</dbReference>
<dbReference type="InterPro" id="IPR036770">
    <property type="entry name" value="Ankyrin_rpt-contain_sf"/>
</dbReference>
<gene>
    <name evidence="1" type="ORF">BDV95DRAFT_563484</name>
</gene>
<sequence length="221" mass="24053">MTLNWANTKLRQLYLSLFKSTKTYDFTTYILARLGGYNPFDHLPGLISADDFQPVHAAALLGFQSICRQLVDDGCDLSQVSPVGTPLECCLSGPHCLFSEAIGPCGIPGASDTALFLIEAGASCQVHHSYHSFSLLAKAGPAKSPAVYAALLRHGMPFCEDARKARGDVGFYEEVVAQCGEEYLSSEKAADFLKFITSLRIAQESANTSKHPNFLKGWLLR</sequence>
<comment type="caution">
    <text evidence="1">The sequence shown here is derived from an EMBL/GenBank/DDBJ whole genome shotgun (WGS) entry which is preliminary data.</text>
</comment>
<organism evidence="1 2">
    <name type="scientific">Massariosphaeria phaeospora</name>
    <dbReference type="NCBI Taxonomy" id="100035"/>
    <lineage>
        <taxon>Eukaryota</taxon>
        <taxon>Fungi</taxon>
        <taxon>Dikarya</taxon>
        <taxon>Ascomycota</taxon>
        <taxon>Pezizomycotina</taxon>
        <taxon>Dothideomycetes</taxon>
        <taxon>Pleosporomycetidae</taxon>
        <taxon>Pleosporales</taxon>
        <taxon>Pleosporales incertae sedis</taxon>
        <taxon>Massariosphaeria</taxon>
    </lineage>
</organism>
<evidence type="ECO:0000313" key="2">
    <source>
        <dbReference type="Proteomes" id="UP000481861"/>
    </source>
</evidence>
<dbReference type="AlphaFoldDB" id="A0A7C8MTS9"/>
<keyword evidence="2" id="KW-1185">Reference proteome</keyword>
<evidence type="ECO:0008006" key="3">
    <source>
        <dbReference type="Google" id="ProtNLM"/>
    </source>
</evidence>
<dbReference type="SUPFAM" id="SSF48403">
    <property type="entry name" value="Ankyrin repeat"/>
    <property type="match status" value="1"/>
</dbReference>
<name>A0A7C8MTS9_9PLEO</name>
<evidence type="ECO:0000313" key="1">
    <source>
        <dbReference type="EMBL" id="KAF2874725.1"/>
    </source>
</evidence>